<comment type="caution">
    <text evidence="1">The sequence shown here is derived from an EMBL/GenBank/DDBJ whole genome shotgun (WGS) entry which is preliminary data.</text>
</comment>
<proteinExistence type="predicted"/>
<gene>
    <name evidence="1" type="ORF">M0R45_002003</name>
</gene>
<protein>
    <submittedName>
        <fullName evidence="1">Uncharacterized protein</fullName>
    </submittedName>
</protein>
<dbReference type="EMBL" id="JBEDUW010000290">
    <property type="protein sequence ID" value="KAK9901731.1"/>
    <property type="molecule type" value="Genomic_DNA"/>
</dbReference>
<reference evidence="1 2" key="1">
    <citation type="journal article" date="2023" name="G3 (Bethesda)">
        <title>A chromosome-length genome assembly and annotation of blackberry (Rubus argutus, cv. 'Hillquist').</title>
        <authorList>
            <person name="Bruna T."/>
            <person name="Aryal R."/>
            <person name="Dudchenko O."/>
            <person name="Sargent D.J."/>
            <person name="Mead D."/>
            <person name="Buti M."/>
            <person name="Cavallini A."/>
            <person name="Hytonen T."/>
            <person name="Andres J."/>
            <person name="Pham M."/>
            <person name="Weisz D."/>
            <person name="Mascagni F."/>
            <person name="Usai G."/>
            <person name="Natali L."/>
            <person name="Bassil N."/>
            <person name="Fernandez G.E."/>
            <person name="Lomsadze A."/>
            <person name="Armour M."/>
            <person name="Olukolu B."/>
            <person name="Poorten T."/>
            <person name="Britton C."/>
            <person name="Davik J."/>
            <person name="Ashrafi H."/>
            <person name="Aiden E.L."/>
            <person name="Borodovsky M."/>
            <person name="Worthington M."/>
        </authorList>
    </citation>
    <scope>NUCLEOTIDE SEQUENCE [LARGE SCALE GENOMIC DNA]</scope>
    <source>
        <strain evidence="1">PI 553951</strain>
    </source>
</reference>
<dbReference type="AlphaFoldDB" id="A0AAW1VDM1"/>
<evidence type="ECO:0000313" key="1">
    <source>
        <dbReference type="EMBL" id="KAK9901731.1"/>
    </source>
</evidence>
<name>A0AAW1VDM1_RUBAR</name>
<evidence type="ECO:0000313" key="2">
    <source>
        <dbReference type="Proteomes" id="UP001457282"/>
    </source>
</evidence>
<accession>A0AAW1VDM1</accession>
<dbReference type="Proteomes" id="UP001457282">
    <property type="component" value="Unassembled WGS sequence"/>
</dbReference>
<keyword evidence="2" id="KW-1185">Reference proteome</keyword>
<sequence>MNARRQWQRRFCATPWTGMAVQADTGRFDKGTVEAAPRWLGQRDDARGRRRRSTAMGLVAASWEVWYRLEVWVVFIVETSTGLGGVIDVEHGMNLATGILGTGRFWFICDDGDGDWIAGGTGCFTVGRSCLNRQKLEEGAGACKGSWNDKKQEQLAVDGQEETWAGGRETSGGFWNGSWMDEHGLLCKVARHLEKASRRWRRKKSRR</sequence>
<organism evidence="1 2">
    <name type="scientific">Rubus argutus</name>
    <name type="common">Southern blackberry</name>
    <dbReference type="NCBI Taxonomy" id="59490"/>
    <lineage>
        <taxon>Eukaryota</taxon>
        <taxon>Viridiplantae</taxon>
        <taxon>Streptophyta</taxon>
        <taxon>Embryophyta</taxon>
        <taxon>Tracheophyta</taxon>
        <taxon>Spermatophyta</taxon>
        <taxon>Magnoliopsida</taxon>
        <taxon>eudicotyledons</taxon>
        <taxon>Gunneridae</taxon>
        <taxon>Pentapetalae</taxon>
        <taxon>rosids</taxon>
        <taxon>fabids</taxon>
        <taxon>Rosales</taxon>
        <taxon>Rosaceae</taxon>
        <taxon>Rosoideae</taxon>
        <taxon>Rosoideae incertae sedis</taxon>
        <taxon>Rubus</taxon>
    </lineage>
</organism>